<organism evidence="3 4">
    <name type="scientific">Tripterygium wilfordii</name>
    <name type="common">Thunder God vine</name>
    <dbReference type="NCBI Taxonomy" id="458696"/>
    <lineage>
        <taxon>Eukaryota</taxon>
        <taxon>Viridiplantae</taxon>
        <taxon>Streptophyta</taxon>
        <taxon>Embryophyta</taxon>
        <taxon>Tracheophyta</taxon>
        <taxon>Spermatophyta</taxon>
        <taxon>Magnoliopsida</taxon>
        <taxon>eudicotyledons</taxon>
        <taxon>Gunneridae</taxon>
        <taxon>Pentapetalae</taxon>
        <taxon>rosids</taxon>
        <taxon>fabids</taxon>
        <taxon>Celastrales</taxon>
        <taxon>Celastraceae</taxon>
        <taxon>Tripterygium</taxon>
    </lineage>
</organism>
<dbReference type="AlphaFoldDB" id="A0A7J7C0P0"/>
<evidence type="ECO:0008006" key="5">
    <source>
        <dbReference type="Google" id="ProtNLM"/>
    </source>
</evidence>
<keyword evidence="4" id="KW-1185">Reference proteome</keyword>
<dbReference type="Proteomes" id="UP000593562">
    <property type="component" value="Unassembled WGS sequence"/>
</dbReference>
<sequence>MARVPCKRIVLVVFIMLCFISITARGRSLREASKDDGGVVVKGQDNQFTPKENGAQSADDDDLVGMDYSPATRKPPIHN</sequence>
<keyword evidence="2" id="KW-0732">Signal</keyword>
<name>A0A7J7C0P0_TRIWF</name>
<feature type="compositionally biased region" description="Polar residues" evidence="1">
    <location>
        <begin position="44"/>
        <end position="56"/>
    </location>
</feature>
<comment type="caution">
    <text evidence="3">The sequence shown here is derived from an EMBL/GenBank/DDBJ whole genome shotgun (WGS) entry which is preliminary data.</text>
</comment>
<feature type="chain" id="PRO_5029736028" description="Root meristem growth factor 9" evidence="2">
    <location>
        <begin position="27"/>
        <end position="79"/>
    </location>
</feature>
<evidence type="ECO:0000256" key="2">
    <source>
        <dbReference type="SAM" id="SignalP"/>
    </source>
</evidence>
<dbReference type="InterPro" id="IPR049306">
    <property type="entry name" value="GLV1-2"/>
</dbReference>
<dbReference type="EMBL" id="JAAARO010000022">
    <property type="protein sequence ID" value="KAF5727683.1"/>
    <property type="molecule type" value="Genomic_DNA"/>
</dbReference>
<dbReference type="Pfam" id="PF21529">
    <property type="entry name" value="GLV1-2"/>
    <property type="match status" value="1"/>
</dbReference>
<evidence type="ECO:0000313" key="4">
    <source>
        <dbReference type="Proteomes" id="UP000593562"/>
    </source>
</evidence>
<reference evidence="3 4" key="1">
    <citation type="journal article" date="2020" name="Nat. Commun.">
        <title>Genome of Tripterygium wilfordii and identification of cytochrome P450 involved in triptolide biosynthesis.</title>
        <authorList>
            <person name="Tu L."/>
            <person name="Su P."/>
            <person name="Zhang Z."/>
            <person name="Gao L."/>
            <person name="Wang J."/>
            <person name="Hu T."/>
            <person name="Zhou J."/>
            <person name="Zhang Y."/>
            <person name="Zhao Y."/>
            <person name="Liu Y."/>
            <person name="Song Y."/>
            <person name="Tong Y."/>
            <person name="Lu Y."/>
            <person name="Yang J."/>
            <person name="Xu C."/>
            <person name="Jia M."/>
            <person name="Peters R.J."/>
            <person name="Huang L."/>
            <person name="Gao W."/>
        </authorList>
    </citation>
    <scope>NUCLEOTIDE SEQUENCE [LARGE SCALE GENOMIC DNA]</scope>
    <source>
        <strain evidence="4">cv. XIE 37</strain>
        <tissue evidence="3">Leaf</tissue>
    </source>
</reference>
<feature type="region of interest" description="Disordered" evidence="1">
    <location>
        <begin position="33"/>
        <end position="79"/>
    </location>
</feature>
<dbReference type="InParanoid" id="A0A7J7C0P0"/>
<evidence type="ECO:0000256" key="1">
    <source>
        <dbReference type="SAM" id="MobiDB-lite"/>
    </source>
</evidence>
<protein>
    <recommendedName>
        <fullName evidence="5">Root meristem growth factor 9</fullName>
    </recommendedName>
</protein>
<feature type="signal peptide" evidence="2">
    <location>
        <begin position="1"/>
        <end position="26"/>
    </location>
</feature>
<evidence type="ECO:0000313" key="3">
    <source>
        <dbReference type="EMBL" id="KAF5727683.1"/>
    </source>
</evidence>
<proteinExistence type="predicted"/>
<accession>A0A7J7C0P0</accession>
<gene>
    <name evidence="3" type="ORF">HS088_TW22G01379</name>
</gene>